<dbReference type="InterPro" id="IPR036915">
    <property type="entry name" value="Cyclin-like_sf"/>
</dbReference>
<dbReference type="CDD" id="cd20511">
    <property type="entry name" value="CYCLIN_AtCycB-like_rpt2"/>
    <property type="match status" value="1"/>
</dbReference>
<evidence type="ECO:0000259" key="8">
    <source>
        <dbReference type="SMART" id="SM00385"/>
    </source>
</evidence>
<evidence type="ECO:0000256" key="2">
    <source>
        <dbReference type="ARBA" id="ARBA00022618"/>
    </source>
</evidence>
<dbReference type="Pfam" id="PF02984">
    <property type="entry name" value="Cyclin_C"/>
    <property type="match status" value="1"/>
</dbReference>
<dbReference type="Pfam" id="PF00134">
    <property type="entry name" value="Cyclin_N"/>
    <property type="match status" value="1"/>
</dbReference>
<dbReference type="InterPro" id="IPR004367">
    <property type="entry name" value="Cyclin_C-dom"/>
</dbReference>
<dbReference type="PIR" id="T14916">
    <property type="entry name" value="T14916"/>
</dbReference>
<dbReference type="AlphaFoldDB" id="Q40794"/>
<evidence type="ECO:0000259" key="9">
    <source>
        <dbReference type="SMART" id="SM01332"/>
    </source>
</evidence>
<comment type="subunit">
    <text evidence="6">Interacts with the CDC2 and CDK2 protein kinases to form a serine/threonine kinase holoenzyme complex. The cyclin subunit imparts substrate specificity to the complex.</text>
</comment>
<keyword evidence="4" id="KW-0131">Cell cycle</keyword>
<protein>
    <submittedName>
        <fullName evidence="10">Mitotic cyclin</fullName>
    </submittedName>
</protein>
<evidence type="ECO:0000256" key="5">
    <source>
        <dbReference type="ARBA" id="ARBA00059307"/>
    </source>
</evidence>
<dbReference type="InterPro" id="IPR039361">
    <property type="entry name" value="Cyclin"/>
</dbReference>
<reference evidence="10" key="1">
    <citation type="journal article" date="1995" name="Plant J.">
        <title>Gene activation by UV light, fungal elicitor or fungal infection in Petroselinum crispum is correlated with repression of cell cycle-related genes.</title>
        <authorList>
            <person name="Logemann E."/>
            <person name="Wu S.C."/>
            <person name="Schroder J."/>
            <person name="Schmelzer E."/>
            <person name="Somssich I.E."/>
            <person name="Hahlbrock K."/>
        </authorList>
    </citation>
    <scope>NUCLEOTIDE SEQUENCE</scope>
</reference>
<evidence type="ECO:0000256" key="4">
    <source>
        <dbReference type="ARBA" id="ARBA00023306"/>
    </source>
</evidence>
<dbReference type="PROSITE" id="PS00292">
    <property type="entry name" value="CYCLINS"/>
    <property type="match status" value="1"/>
</dbReference>
<evidence type="ECO:0000313" key="10">
    <source>
        <dbReference type="EMBL" id="AAC41681.1"/>
    </source>
</evidence>
<dbReference type="FunFam" id="1.10.472.10:FF:000032">
    <property type="entry name" value="G2/mitotic-specific cyclin-1"/>
    <property type="match status" value="1"/>
</dbReference>
<feature type="domain" description="Cyclin-like" evidence="8">
    <location>
        <begin position="318"/>
        <end position="401"/>
    </location>
</feature>
<dbReference type="GO" id="GO:0051301">
    <property type="term" value="P:cell division"/>
    <property type="evidence" value="ECO:0007669"/>
    <property type="project" value="UniProtKB-KW"/>
</dbReference>
<dbReference type="CDD" id="cd20567">
    <property type="entry name" value="CYCLIN_AtCycB-like_rpt1"/>
    <property type="match status" value="1"/>
</dbReference>
<evidence type="ECO:0000256" key="3">
    <source>
        <dbReference type="ARBA" id="ARBA00023127"/>
    </source>
</evidence>
<dbReference type="PANTHER" id="PTHR10177">
    <property type="entry name" value="CYCLINS"/>
    <property type="match status" value="1"/>
</dbReference>
<evidence type="ECO:0000256" key="1">
    <source>
        <dbReference type="ARBA" id="ARBA00006955"/>
    </source>
</evidence>
<feature type="domain" description="Cyclin-like" evidence="8">
    <location>
        <begin position="221"/>
        <end position="305"/>
    </location>
</feature>
<dbReference type="InterPro" id="IPR048258">
    <property type="entry name" value="Cyclins_cyclin-box"/>
</dbReference>
<dbReference type="GO" id="GO:0010332">
    <property type="term" value="P:response to gamma radiation"/>
    <property type="evidence" value="ECO:0007669"/>
    <property type="project" value="UniProtKB-ARBA"/>
</dbReference>
<dbReference type="InterPro" id="IPR006671">
    <property type="entry name" value="Cyclin_N"/>
</dbReference>
<dbReference type="EMBL" id="L34207">
    <property type="protein sequence ID" value="AAC41681.1"/>
    <property type="molecule type" value="Genomic_DNA"/>
</dbReference>
<keyword evidence="2" id="KW-0132">Cell division</keyword>
<feature type="domain" description="Cyclin C-terminal" evidence="9">
    <location>
        <begin position="314"/>
        <end position="432"/>
    </location>
</feature>
<evidence type="ECO:0000256" key="7">
    <source>
        <dbReference type="RuleBase" id="RU000383"/>
    </source>
</evidence>
<comment type="function">
    <text evidence="5">Essential for the control of the cell cycle at the G2/M (mitosis) transition. G2/M cyclins accumulate steadily during G2 and are abruptly destroyed at mitosis.</text>
</comment>
<keyword evidence="3 7" id="KW-0195">Cyclin</keyword>
<evidence type="ECO:0000256" key="6">
    <source>
        <dbReference type="ARBA" id="ARBA00065123"/>
    </source>
</evidence>
<organism evidence="10">
    <name type="scientific">Petroselinum crispum</name>
    <name type="common">Parsley</name>
    <name type="synonym">Petroselinum hortense</name>
    <dbReference type="NCBI Taxonomy" id="4043"/>
    <lineage>
        <taxon>Eukaryota</taxon>
        <taxon>Viridiplantae</taxon>
        <taxon>Streptophyta</taxon>
        <taxon>Embryophyta</taxon>
        <taxon>Tracheophyta</taxon>
        <taxon>Spermatophyta</taxon>
        <taxon>Magnoliopsida</taxon>
        <taxon>eudicotyledons</taxon>
        <taxon>Gunneridae</taxon>
        <taxon>Pentapetalae</taxon>
        <taxon>asterids</taxon>
        <taxon>campanulids</taxon>
        <taxon>Apiales</taxon>
        <taxon>Apiaceae</taxon>
        <taxon>Apioideae</taxon>
        <taxon>apioid superclade</taxon>
        <taxon>Apieae</taxon>
        <taxon>Petroselinum</taxon>
    </lineage>
</organism>
<dbReference type="SUPFAM" id="SSF47954">
    <property type="entry name" value="Cyclin-like"/>
    <property type="match status" value="2"/>
</dbReference>
<comment type="similarity">
    <text evidence="1">Belongs to the cyclin family. Cyclin AB subfamily.</text>
</comment>
<name>Q40794_PETCR</name>
<dbReference type="GO" id="GO:0044772">
    <property type="term" value="P:mitotic cell cycle phase transition"/>
    <property type="evidence" value="ECO:0007669"/>
    <property type="project" value="InterPro"/>
</dbReference>
<dbReference type="GO" id="GO:0016538">
    <property type="term" value="F:cyclin-dependent protein serine/threonine kinase regulator activity"/>
    <property type="evidence" value="ECO:0007669"/>
    <property type="project" value="InterPro"/>
</dbReference>
<dbReference type="InterPro" id="IPR013763">
    <property type="entry name" value="Cyclin-like_dom"/>
</dbReference>
<dbReference type="PIRSF" id="PIRSF001771">
    <property type="entry name" value="Cyclin_A_B_D_E"/>
    <property type="match status" value="1"/>
</dbReference>
<dbReference type="InterPro" id="IPR046965">
    <property type="entry name" value="Cyclin_A/B-like"/>
</dbReference>
<dbReference type="SMART" id="SM01332">
    <property type="entry name" value="Cyclin_C"/>
    <property type="match status" value="1"/>
</dbReference>
<dbReference type="SMART" id="SM00385">
    <property type="entry name" value="CYCLIN"/>
    <property type="match status" value="2"/>
</dbReference>
<proteinExistence type="inferred from homology"/>
<accession>Q40794</accession>
<sequence length="443" mass="49431">MASIPVVQQNRVEAAGGGAVKQKNMAAVEGRNRRALGDIGNLVTGHGIEGKQQQIPQVSRPVTRGFCAQLLANAQAGVVENNKKQRAIVGDGVVAVRQKKVSVKPKPEDIIVISPDTEEADRVNKHLNRKKATEGSLKKKGQTFTSTLTARSKAAAFGLTRKPKEQIVDIDAADANNELAAVEYVEDMYKFYKLAEHESRVFDYIDFQPEINQKMRAILVDWLIEVHNKFELMPETLYLAINILDRYLSTESVARKELQLVGISSMLTASKYEEIWPPEVNDLTKISDNAYTNQQVLIMEKKILGQLEWNLTVPTPYVFLVRFIKASIPNEPAVENMACFLTELGMMNYATVTYCPSMVAASAVYGARCTLDKAPFWNETLKSHTGFSEEQLMECGRTLVRFHSCATENKLRVIYRKYSLDERGCVAMLPPAKALLTVAKPQT</sequence>
<dbReference type="Gene3D" id="1.10.472.10">
    <property type="entry name" value="Cyclin-like"/>
    <property type="match status" value="2"/>
</dbReference>